<protein>
    <recommendedName>
        <fullName evidence="3">asparagine synthase (glutamine-hydrolyzing)</fullName>
        <ecNumber evidence="3">6.3.5.4</ecNumber>
    </recommendedName>
</protein>
<keyword evidence="4 10" id="KW-0547">Nucleotide-binding</keyword>
<feature type="binding site" evidence="10">
    <location>
        <position position="263"/>
    </location>
    <ligand>
        <name>ATP</name>
        <dbReference type="ChEBI" id="CHEBI:30616"/>
    </ligand>
</feature>
<gene>
    <name evidence="13" type="ORF">SAMN00808754_2836</name>
</gene>
<dbReference type="Pfam" id="PF13537">
    <property type="entry name" value="GATase_7"/>
    <property type="match status" value="1"/>
</dbReference>
<dbReference type="AlphaFoldDB" id="A0A1W1W141"/>
<proteinExistence type="inferred from homology"/>
<feature type="binding site" evidence="10">
    <location>
        <position position="294"/>
    </location>
    <ligand>
        <name>ATP</name>
        <dbReference type="ChEBI" id="CHEBI:30616"/>
    </ligand>
</feature>
<evidence type="ECO:0000256" key="11">
    <source>
        <dbReference type="PIRSR" id="PIRSR001589-3"/>
    </source>
</evidence>
<keyword evidence="6 9" id="KW-0061">Asparagine biosynthesis</keyword>
<dbReference type="PANTHER" id="PTHR43284">
    <property type="entry name" value="ASPARAGINE SYNTHETASE (GLUTAMINE-HYDROLYZING)"/>
    <property type="match status" value="1"/>
</dbReference>
<keyword evidence="5 10" id="KW-0067">ATP-binding</keyword>
<keyword evidence="9" id="KW-0028">Amino-acid biosynthesis</keyword>
<dbReference type="SUPFAM" id="SSF52402">
    <property type="entry name" value="Adenine nucleotide alpha hydrolases-like"/>
    <property type="match status" value="1"/>
</dbReference>
<dbReference type="Gene3D" id="3.40.50.620">
    <property type="entry name" value="HUPs"/>
    <property type="match status" value="1"/>
</dbReference>
<feature type="domain" description="Glutamine amidotransferase type-2" evidence="12">
    <location>
        <begin position="2"/>
        <end position="216"/>
    </location>
</feature>
<dbReference type="InterPro" id="IPR029055">
    <property type="entry name" value="Ntn_hydrolases_N"/>
</dbReference>
<dbReference type="InterPro" id="IPR017932">
    <property type="entry name" value="GATase_2_dom"/>
</dbReference>
<feature type="active site" description="For GATase activity" evidence="9">
    <location>
        <position position="2"/>
    </location>
</feature>
<keyword evidence="7 9" id="KW-0315">Glutamine amidotransferase</keyword>
<dbReference type="STRING" id="698762.SAMN00808754_2836"/>
<keyword evidence="14" id="KW-1185">Reference proteome</keyword>
<evidence type="ECO:0000256" key="5">
    <source>
        <dbReference type="ARBA" id="ARBA00022840"/>
    </source>
</evidence>
<dbReference type="CDD" id="cd00712">
    <property type="entry name" value="AsnB"/>
    <property type="match status" value="1"/>
</dbReference>
<dbReference type="EMBL" id="LT838272">
    <property type="protein sequence ID" value="SMB99296.1"/>
    <property type="molecule type" value="Genomic_DNA"/>
</dbReference>
<feature type="site" description="Important for beta-aspartyl-AMP intermediate formation" evidence="11">
    <location>
        <position position="379"/>
    </location>
</feature>
<dbReference type="Proteomes" id="UP000192569">
    <property type="component" value="Chromosome I"/>
</dbReference>
<dbReference type="CDD" id="cd01991">
    <property type="entry name" value="Asn_synthase_B_C"/>
    <property type="match status" value="1"/>
</dbReference>
<dbReference type="GO" id="GO:0004066">
    <property type="term" value="F:asparagine synthase (glutamine-hydrolyzing) activity"/>
    <property type="evidence" value="ECO:0007669"/>
    <property type="project" value="UniProtKB-EC"/>
</dbReference>
<dbReference type="InterPro" id="IPR014729">
    <property type="entry name" value="Rossmann-like_a/b/a_fold"/>
</dbReference>
<evidence type="ECO:0000313" key="13">
    <source>
        <dbReference type="EMBL" id="SMB99296.1"/>
    </source>
</evidence>
<dbReference type="GO" id="GO:0005524">
    <property type="term" value="F:ATP binding"/>
    <property type="evidence" value="ECO:0007669"/>
    <property type="project" value="UniProtKB-KW"/>
</dbReference>
<comment type="catalytic activity">
    <reaction evidence="8">
        <text>L-aspartate + L-glutamine + ATP + H2O = L-asparagine + L-glutamate + AMP + diphosphate + H(+)</text>
        <dbReference type="Rhea" id="RHEA:12228"/>
        <dbReference type="ChEBI" id="CHEBI:15377"/>
        <dbReference type="ChEBI" id="CHEBI:15378"/>
        <dbReference type="ChEBI" id="CHEBI:29985"/>
        <dbReference type="ChEBI" id="CHEBI:29991"/>
        <dbReference type="ChEBI" id="CHEBI:30616"/>
        <dbReference type="ChEBI" id="CHEBI:33019"/>
        <dbReference type="ChEBI" id="CHEBI:58048"/>
        <dbReference type="ChEBI" id="CHEBI:58359"/>
        <dbReference type="ChEBI" id="CHEBI:456215"/>
        <dbReference type="EC" id="6.3.5.4"/>
    </reaction>
</comment>
<dbReference type="InterPro" id="IPR006426">
    <property type="entry name" value="Asn_synth_AEB"/>
</dbReference>
<feature type="binding site" evidence="10">
    <location>
        <begin position="377"/>
        <end position="378"/>
    </location>
    <ligand>
        <name>ATP</name>
        <dbReference type="ChEBI" id="CHEBI:30616"/>
    </ligand>
</feature>
<evidence type="ECO:0000256" key="1">
    <source>
        <dbReference type="ARBA" id="ARBA00005187"/>
    </source>
</evidence>
<evidence type="ECO:0000313" key="14">
    <source>
        <dbReference type="Proteomes" id="UP000192569"/>
    </source>
</evidence>
<evidence type="ECO:0000256" key="4">
    <source>
        <dbReference type="ARBA" id="ARBA00022741"/>
    </source>
</evidence>
<dbReference type="PANTHER" id="PTHR43284:SF1">
    <property type="entry name" value="ASPARAGINE SYNTHETASE"/>
    <property type="match status" value="1"/>
</dbReference>
<dbReference type="Gene3D" id="3.60.20.10">
    <property type="entry name" value="Glutamine Phosphoribosylpyrophosphate, subunit 1, domain 1"/>
    <property type="match status" value="1"/>
</dbReference>
<evidence type="ECO:0000256" key="2">
    <source>
        <dbReference type="ARBA" id="ARBA00005752"/>
    </source>
</evidence>
<comment type="similarity">
    <text evidence="2">Belongs to the asparagine synthetase family.</text>
</comment>
<dbReference type="EC" id="6.3.5.4" evidence="3"/>
<dbReference type="GO" id="GO:0005829">
    <property type="term" value="C:cytosol"/>
    <property type="evidence" value="ECO:0007669"/>
    <property type="project" value="TreeGrafter"/>
</dbReference>
<evidence type="ECO:0000256" key="6">
    <source>
        <dbReference type="ARBA" id="ARBA00022888"/>
    </source>
</evidence>
<evidence type="ECO:0000259" key="12">
    <source>
        <dbReference type="PROSITE" id="PS51278"/>
    </source>
</evidence>
<evidence type="ECO:0000256" key="10">
    <source>
        <dbReference type="PIRSR" id="PIRSR001589-2"/>
    </source>
</evidence>
<dbReference type="InterPro" id="IPR033738">
    <property type="entry name" value="AsnB_N"/>
</dbReference>
<feature type="binding site" evidence="10">
    <location>
        <position position="102"/>
    </location>
    <ligand>
        <name>L-glutamine</name>
        <dbReference type="ChEBI" id="CHEBI:58359"/>
    </ligand>
</feature>
<reference evidence="13 14" key="1">
    <citation type="submission" date="2017-04" db="EMBL/GenBank/DDBJ databases">
        <authorList>
            <person name="Afonso C.L."/>
            <person name="Miller P.J."/>
            <person name="Scott M.A."/>
            <person name="Spackman E."/>
            <person name="Goraichik I."/>
            <person name="Dimitrov K.M."/>
            <person name="Suarez D.L."/>
            <person name="Swayne D.E."/>
        </authorList>
    </citation>
    <scope>NUCLEOTIDE SEQUENCE [LARGE SCALE GENOMIC DNA]</scope>
    <source>
        <strain evidence="13 14">ToBE</strain>
    </source>
</reference>
<dbReference type="Pfam" id="PF00733">
    <property type="entry name" value="Asn_synthase"/>
    <property type="match status" value="1"/>
</dbReference>
<dbReference type="OrthoDB" id="9763290at2"/>
<evidence type="ECO:0000256" key="3">
    <source>
        <dbReference type="ARBA" id="ARBA00012737"/>
    </source>
</evidence>
<evidence type="ECO:0000256" key="9">
    <source>
        <dbReference type="PIRSR" id="PIRSR001589-1"/>
    </source>
</evidence>
<dbReference type="SUPFAM" id="SSF56235">
    <property type="entry name" value="N-terminal nucleophile aminohydrolases (Ntn hydrolases)"/>
    <property type="match status" value="1"/>
</dbReference>
<evidence type="ECO:0000256" key="7">
    <source>
        <dbReference type="ARBA" id="ARBA00022962"/>
    </source>
</evidence>
<dbReference type="PIRSF" id="PIRSF001589">
    <property type="entry name" value="Asn_synthetase_glu-h"/>
    <property type="match status" value="1"/>
</dbReference>
<organism evidence="13 14">
    <name type="scientific">Thermanaeromonas toyohensis ToBE</name>
    <dbReference type="NCBI Taxonomy" id="698762"/>
    <lineage>
        <taxon>Bacteria</taxon>
        <taxon>Bacillati</taxon>
        <taxon>Bacillota</taxon>
        <taxon>Clostridia</taxon>
        <taxon>Neomoorellales</taxon>
        <taxon>Neomoorellaceae</taxon>
        <taxon>Thermanaeromonas</taxon>
    </lineage>
</organism>
<dbReference type="GO" id="GO:0006529">
    <property type="term" value="P:asparagine biosynthetic process"/>
    <property type="evidence" value="ECO:0007669"/>
    <property type="project" value="UniProtKB-KW"/>
</dbReference>
<dbReference type="InterPro" id="IPR001962">
    <property type="entry name" value="Asn_synthase"/>
</dbReference>
<accession>A0A1W1W141</accession>
<sequence length="613" mass="70130">MCGICGWIDWEVDLTQHKPTLEAMLETLRCRGPDAWGMWLSPRAALGHRRLIVIDPEGGSQPMVRTRGEDKYIITYNGELYNMLELRRELEARGYLFKTRSDTEIILVAFLEWGIECVKHFNGIFAFAIWSEKDQSLFLARDHLGVKPLFYAHHGSAFLFGSELKSLLAHPAVLPKIDAEGLAEIFMIGPARTPGLGVFKGIVELKPGHCLLYNPRGISIYRYWKLESHPHLDDLKTTVMKVRELLKDSVERQLISDVPLCTLLSGGIDSSAITALASKALQRIGSQELKTYSIDYAGNEIYFKPNDFEPHSDNIWVKRVASFLGTHHHTVVVDTPELVEALTAAVRARDLPGMADIDSSLYLFCREIKKGASVGLSGECADEVFGGYPWFRRKEALSAETFPWSLKLEERIRLLSPELIKKIRPQEYVADRYREALAEVPRLPGEDPFNARLREIFYLTLTRWMPTLLDRNDRMSMAVGLELRVPFCDYRLVEYVWNVPWSMKYINGQEKGLLRLALKGLLPEDVLLRRKSPYPKTHNPAFGEAIRSWVSNILNQPNSPILPLVNTAAIRTLIQFKPDFDLPWFGQLMRLPQLLAYLVQIDFWLREYRVTIC</sequence>
<dbReference type="RefSeq" id="WP_084666528.1">
    <property type="nucleotide sequence ID" value="NZ_LT838272.1"/>
</dbReference>
<comment type="pathway">
    <text evidence="1">Amino-acid biosynthesis; L-asparagine biosynthesis; L-asparagine from L-aspartate (L-Gln route): step 1/1.</text>
</comment>
<name>A0A1W1W141_9FIRM</name>
<dbReference type="InterPro" id="IPR051786">
    <property type="entry name" value="ASN_synthetase/amidase"/>
</dbReference>
<dbReference type="NCBIfam" id="TIGR01536">
    <property type="entry name" value="asn_synth_AEB"/>
    <property type="match status" value="1"/>
</dbReference>
<dbReference type="PROSITE" id="PS51278">
    <property type="entry name" value="GATASE_TYPE_2"/>
    <property type="match status" value="1"/>
</dbReference>
<evidence type="ECO:0000256" key="8">
    <source>
        <dbReference type="ARBA" id="ARBA00048741"/>
    </source>
</evidence>